<dbReference type="Gene3D" id="1.25.10.10">
    <property type="entry name" value="Leucine-rich Repeat Variant"/>
    <property type="match status" value="1"/>
</dbReference>
<dbReference type="SUPFAM" id="SSF48371">
    <property type="entry name" value="ARM repeat"/>
    <property type="match status" value="1"/>
</dbReference>
<dbReference type="EMBL" id="MLAK01001415">
    <property type="protein sequence ID" value="OHS93299.1"/>
    <property type="molecule type" value="Genomic_DNA"/>
</dbReference>
<protein>
    <submittedName>
        <fullName evidence="1">Uncharacterized protein</fullName>
    </submittedName>
</protein>
<dbReference type="InterPro" id="IPR016024">
    <property type="entry name" value="ARM-type_fold"/>
</dbReference>
<reference evidence="1" key="1">
    <citation type="submission" date="2016-10" db="EMBL/GenBank/DDBJ databases">
        <authorList>
            <person name="Benchimol M."/>
            <person name="Almeida L.G."/>
            <person name="Vasconcelos A.T."/>
            <person name="Perreira-Neves A."/>
            <person name="Rosa I.A."/>
            <person name="Tasca T."/>
            <person name="Bogo M.R."/>
            <person name="de Souza W."/>
        </authorList>
    </citation>
    <scope>NUCLEOTIDE SEQUENCE [LARGE SCALE GENOMIC DNA]</scope>
    <source>
        <strain evidence="1">K</strain>
    </source>
</reference>
<evidence type="ECO:0000313" key="2">
    <source>
        <dbReference type="Proteomes" id="UP000179807"/>
    </source>
</evidence>
<dbReference type="VEuPathDB" id="TrichDB:TRFO_11923"/>
<dbReference type="InterPro" id="IPR011989">
    <property type="entry name" value="ARM-like"/>
</dbReference>
<evidence type="ECO:0000313" key="1">
    <source>
        <dbReference type="EMBL" id="OHS93299.1"/>
    </source>
</evidence>
<organism evidence="1 2">
    <name type="scientific">Tritrichomonas foetus</name>
    <dbReference type="NCBI Taxonomy" id="1144522"/>
    <lineage>
        <taxon>Eukaryota</taxon>
        <taxon>Metamonada</taxon>
        <taxon>Parabasalia</taxon>
        <taxon>Tritrichomonadida</taxon>
        <taxon>Tritrichomonadidae</taxon>
        <taxon>Tritrichomonas</taxon>
    </lineage>
</organism>
<proteinExistence type="predicted"/>
<dbReference type="RefSeq" id="XP_068346436.1">
    <property type="nucleotide sequence ID" value="XM_068496314.1"/>
</dbReference>
<name>A0A1J4J6L4_9EUKA</name>
<gene>
    <name evidence="1" type="ORF">TRFO_11923</name>
</gene>
<sequence>MLVNYKNEALVQFPIKKSLTKFHYNDDEEKVFTESDLKCIISLLNSENEEAVLAGINKATDFIMHDNSILNDCYLFNRILDIASNNFDPSQADFDATLKFFYYATAINDESFLINLVSPLFLNHLKFCLYNLEKINSDLFQILFSIYGNIIYGSDFLSKKIIDPLFLARIEKITLTYANNAVTFLDLIGCIILRYPIFFSFPTNPFPSIRSMILTFLKCDNFEVQIAALESIRQVSSISYNEYIFEFFTPEVLNCVAFYAFNENEEIRNDALAIITNFSALNDFARNMIIENRFIDNQIIPQIGSSIKYIADTASNFLSSTHSTAIIFADSILWNSLLSNFNCFSFEAKRSVARALLNGLQAKNDEDLINSLLNDRHEIVVEIILQVLQSNEIEIINSTVVSLKNMIDIFLNWPKNEDLMKVFSMMVESGLIDMLADFLSDDLLLAVKELISTILYFFTIFDGRDENGGELEINNTEIHNEP</sequence>
<dbReference type="Proteomes" id="UP000179807">
    <property type="component" value="Unassembled WGS sequence"/>
</dbReference>
<keyword evidence="2" id="KW-1185">Reference proteome</keyword>
<dbReference type="AlphaFoldDB" id="A0A1J4J6L4"/>
<comment type="caution">
    <text evidence="1">The sequence shown here is derived from an EMBL/GenBank/DDBJ whole genome shotgun (WGS) entry which is preliminary data.</text>
</comment>
<dbReference type="GeneID" id="94831018"/>
<accession>A0A1J4J6L4</accession>